<reference evidence="1 2" key="1">
    <citation type="submission" date="2024-09" db="EMBL/GenBank/DDBJ databases">
        <title>Chromosome-scale assembly of Riccia sorocarpa.</title>
        <authorList>
            <person name="Paukszto L."/>
        </authorList>
    </citation>
    <scope>NUCLEOTIDE SEQUENCE [LARGE SCALE GENOMIC DNA]</scope>
    <source>
        <strain evidence="1">LP-2024</strain>
        <tissue evidence="1">Aerial parts of the thallus</tissue>
    </source>
</reference>
<name>A0ABD3I5B7_9MARC</name>
<sequence length="110" mass="12291">MPELPEGTLAVSTNIDRSGEFRSEIEVVRRLEKGAVITTGPLRLLAAVEDGHGVFVRLEDANDGSFMYPKWLEVSQDDTKHYKTTVDEIWTGYCLCEKSDKLDDVPAGFL</sequence>
<comment type="caution">
    <text evidence="1">The sequence shown here is derived from an EMBL/GenBank/DDBJ whole genome shotgun (WGS) entry which is preliminary data.</text>
</comment>
<gene>
    <name evidence="1" type="ORF">R1sor_016949</name>
</gene>
<dbReference type="Proteomes" id="UP001633002">
    <property type="component" value="Unassembled WGS sequence"/>
</dbReference>
<dbReference type="EMBL" id="JBJQOH010000001">
    <property type="protein sequence ID" value="KAL3698927.1"/>
    <property type="molecule type" value="Genomic_DNA"/>
</dbReference>
<evidence type="ECO:0000313" key="1">
    <source>
        <dbReference type="EMBL" id="KAL3698927.1"/>
    </source>
</evidence>
<dbReference type="AlphaFoldDB" id="A0ABD3I5B7"/>
<accession>A0ABD3I5B7</accession>
<proteinExistence type="predicted"/>
<keyword evidence="2" id="KW-1185">Reference proteome</keyword>
<evidence type="ECO:0000313" key="2">
    <source>
        <dbReference type="Proteomes" id="UP001633002"/>
    </source>
</evidence>
<protein>
    <submittedName>
        <fullName evidence="1">Uncharacterized protein</fullName>
    </submittedName>
</protein>
<organism evidence="1 2">
    <name type="scientific">Riccia sorocarpa</name>
    <dbReference type="NCBI Taxonomy" id="122646"/>
    <lineage>
        <taxon>Eukaryota</taxon>
        <taxon>Viridiplantae</taxon>
        <taxon>Streptophyta</taxon>
        <taxon>Embryophyta</taxon>
        <taxon>Marchantiophyta</taxon>
        <taxon>Marchantiopsida</taxon>
        <taxon>Marchantiidae</taxon>
        <taxon>Marchantiales</taxon>
        <taxon>Ricciaceae</taxon>
        <taxon>Riccia</taxon>
    </lineage>
</organism>